<keyword evidence="3 6" id="KW-0812">Transmembrane</keyword>
<dbReference type="GO" id="GO:0022857">
    <property type="term" value="F:transmembrane transporter activity"/>
    <property type="evidence" value="ECO:0007669"/>
    <property type="project" value="TreeGrafter"/>
</dbReference>
<evidence type="ECO:0000256" key="2">
    <source>
        <dbReference type="ARBA" id="ARBA00022448"/>
    </source>
</evidence>
<dbReference type="GO" id="GO:0005886">
    <property type="term" value="C:plasma membrane"/>
    <property type="evidence" value="ECO:0007669"/>
    <property type="project" value="TreeGrafter"/>
</dbReference>
<dbReference type="InterPro" id="IPR036259">
    <property type="entry name" value="MFS_trans_sf"/>
</dbReference>
<dbReference type="PANTHER" id="PTHR23502">
    <property type="entry name" value="MAJOR FACILITATOR SUPERFAMILY"/>
    <property type="match status" value="1"/>
</dbReference>
<keyword evidence="2" id="KW-0813">Transport</keyword>
<evidence type="ECO:0000256" key="1">
    <source>
        <dbReference type="ARBA" id="ARBA00004141"/>
    </source>
</evidence>
<reference evidence="7" key="1">
    <citation type="submission" date="2022-08" db="EMBL/GenBank/DDBJ databases">
        <authorList>
            <person name="Kallberg Y."/>
            <person name="Tangrot J."/>
            <person name="Rosling A."/>
        </authorList>
    </citation>
    <scope>NUCLEOTIDE SEQUENCE</scope>
    <source>
        <strain evidence="7">Wild A</strain>
    </source>
</reference>
<dbReference type="Proteomes" id="UP001153678">
    <property type="component" value="Unassembled WGS sequence"/>
</dbReference>
<dbReference type="EMBL" id="CAMKVN010027770">
    <property type="protein sequence ID" value="CAI2201484.1"/>
    <property type="molecule type" value="Genomic_DNA"/>
</dbReference>
<accession>A0A9W4TE57</accession>
<keyword evidence="8" id="KW-1185">Reference proteome</keyword>
<evidence type="ECO:0000256" key="6">
    <source>
        <dbReference type="SAM" id="Phobius"/>
    </source>
</evidence>
<sequence>MWLTYGASPSEIGLIFLAPGIGLALGSFTGGKVSDLLLNWNIKKRGGNYFPELRLHGAWWGASLIPLSYFCFGWFLEYKVFVVYPVIAMLI</sequence>
<dbReference type="OrthoDB" id="6770063at2759"/>
<feature type="transmembrane region" description="Helical" evidence="6">
    <location>
        <begin position="58"/>
        <end position="76"/>
    </location>
</feature>
<feature type="transmembrane region" description="Helical" evidence="6">
    <location>
        <begin position="12"/>
        <end position="38"/>
    </location>
</feature>
<evidence type="ECO:0000256" key="4">
    <source>
        <dbReference type="ARBA" id="ARBA00022989"/>
    </source>
</evidence>
<evidence type="ECO:0000256" key="3">
    <source>
        <dbReference type="ARBA" id="ARBA00022692"/>
    </source>
</evidence>
<evidence type="ECO:0000256" key="5">
    <source>
        <dbReference type="ARBA" id="ARBA00023136"/>
    </source>
</evidence>
<dbReference type="AlphaFoldDB" id="A0A9W4TE57"/>
<evidence type="ECO:0000313" key="8">
    <source>
        <dbReference type="Proteomes" id="UP001153678"/>
    </source>
</evidence>
<dbReference type="PANTHER" id="PTHR23502:SF132">
    <property type="entry name" value="POLYAMINE TRANSPORTER 2-RELATED"/>
    <property type="match status" value="1"/>
</dbReference>
<name>A0A9W4TE57_9GLOM</name>
<evidence type="ECO:0000313" key="7">
    <source>
        <dbReference type="EMBL" id="CAI2201484.1"/>
    </source>
</evidence>
<dbReference type="SUPFAM" id="SSF103473">
    <property type="entry name" value="MFS general substrate transporter"/>
    <property type="match status" value="1"/>
</dbReference>
<keyword evidence="5 6" id="KW-0472">Membrane</keyword>
<protein>
    <submittedName>
        <fullName evidence="7">10906_t:CDS:1</fullName>
    </submittedName>
</protein>
<keyword evidence="4 6" id="KW-1133">Transmembrane helix</keyword>
<organism evidence="7 8">
    <name type="scientific">Funneliformis geosporum</name>
    <dbReference type="NCBI Taxonomy" id="1117311"/>
    <lineage>
        <taxon>Eukaryota</taxon>
        <taxon>Fungi</taxon>
        <taxon>Fungi incertae sedis</taxon>
        <taxon>Mucoromycota</taxon>
        <taxon>Glomeromycotina</taxon>
        <taxon>Glomeromycetes</taxon>
        <taxon>Glomerales</taxon>
        <taxon>Glomeraceae</taxon>
        <taxon>Funneliformis</taxon>
    </lineage>
</organism>
<feature type="non-terminal residue" evidence="7">
    <location>
        <position position="91"/>
    </location>
</feature>
<comment type="caution">
    <text evidence="7">The sequence shown here is derived from an EMBL/GenBank/DDBJ whole genome shotgun (WGS) entry which is preliminary data.</text>
</comment>
<proteinExistence type="predicted"/>
<gene>
    <name evidence="7" type="ORF">FWILDA_LOCUS20087</name>
</gene>
<comment type="subcellular location">
    <subcellularLocation>
        <location evidence="1">Membrane</location>
        <topology evidence="1">Multi-pass membrane protein</topology>
    </subcellularLocation>
</comment>